<feature type="chain" id="PRO_5017093907" description="Vitamin B12 transporter BtuB" evidence="11">
    <location>
        <begin position="20"/>
        <end position="609"/>
    </location>
</feature>
<feature type="short sequence motif" description="TonB box" evidence="13">
    <location>
        <begin position="29"/>
        <end position="35"/>
    </location>
</feature>
<dbReference type="Proteomes" id="UP000254512">
    <property type="component" value="Unassembled WGS sequence"/>
</dbReference>
<dbReference type="STRING" id="673.AL542_10400"/>
<dbReference type="InterPro" id="IPR012910">
    <property type="entry name" value="Plug_dom"/>
</dbReference>
<dbReference type="GO" id="GO:0006811">
    <property type="term" value="P:monoatomic ion transport"/>
    <property type="evidence" value="ECO:0007669"/>
    <property type="project" value="UniProtKB-KW"/>
</dbReference>
<keyword evidence="4 11" id="KW-0812">Transmembrane</keyword>
<feature type="domain" description="TonB-dependent receptor plug" evidence="15">
    <location>
        <begin position="42"/>
        <end position="147"/>
    </location>
</feature>
<dbReference type="InterPro" id="IPR036942">
    <property type="entry name" value="Beta-barrel_TonB_sf"/>
</dbReference>
<sequence precursor="true">MSKKLLAASMLPWAVFAHAESTPPSVDDTLVVTASRFEQPVSSVLAPVSVLTRSDIEELQANSLVDALKTLPGIEIGQNGGRGQTASIFLRGTNSNHVLVLVDGVRLPRTMLGTIDFNMLPLNTVERIEVIRGSGATVYGSDAIGGVINIITRNDAEATRFSIGGGSFGSASADVGVTRKVNDSLSVQLMGGLESVDGYNVRPDIAPANDKHGFESKNASLRLSYAPRENWRSNIIGRWYENEVGFADYVGAKKYLWVESKAIGADTGFTSGKWNTQARIELGEQKNYDFSEGASPSDETLTSDIRQIYASVATRYQVNEQLAVTGGVDLTSERYLDGNMIAIDVIKDNPRENIGVFGLANFNVTDNVLIEGSVRHDENDQFGGNTTGLIAASWKMHDDYRIFSSYGTAFKAPGFDKLYGFGGNVNLKPEESENIEIGLEGNTYNIGWSLNGYINNIDNLITYSGSYPTGTNKNVEEARIKGIELIADFDLGPVYNQVSLELRDPKDLTKNMQLARRAKEVVKWRTSVWLGDVLLGTQFMYQGERPNFSDGSGGTLSSYSVWDLTAQYDISNNITLGAKVSNLFDKEYETAGDYPAAERAFYVNLNFAY</sequence>
<keyword evidence="5 11" id="KW-0732">Signal</keyword>
<keyword evidence="2 11" id="KW-0813">Transport</keyword>
<keyword evidence="9 11" id="KW-0472">Membrane</keyword>
<keyword evidence="10 11" id="KW-0998">Cell outer membrane</keyword>
<dbReference type="InterPro" id="IPR000531">
    <property type="entry name" value="Beta-barrel_TonB"/>
</dbReference>
<evidence type="ECO:0000256" key="6">
    <source>
        <dbReference type="ARBA" id="ARBA00023065"/>
    </source>
</evidence>
<keyword evidence="6 11" id="KW-0406">Ion transport</keyword>
<dbReference type="InterPro" id="IPR039426">
    <property type="entry name" value="TonB-dep_rcpt-like"/>
</dbReference>
<reference evidence="16 17" key="1">
    <citation type="submission" date="2018-06" db="EMBL/GenBank/DDBJ databases">
        <authorList>
            <consortium name="Pathogen Informatics"/>
            <person name="Doyle S."/>
        </authorList>
    </citation>
    <scope>NUCLEOTIDE SEQUENCE [LARGE SCALE GENOMIC DNA]</scope>
    <source>
        <strain evidence="16 17">NCTC11645</strain>
    </source>
</reference>
<dbReference type="GeneID" id="58896333"/>
<feature type="signal peptide" evidence="11">
    <location>
        <begin position="1"/>
        <end position="19"/>
    </location>
</feature>
<dbReference type="PANTHER" id="PTHR30069:SF53">
    <property type="entry name" value="COLICIN I RECEPTOR-RELATED"/>
    <property type="match status" value="1"/>
</dbReference>
<evidence type="ECO:0000256" key="4">
    <source>
        <dbReference type="ARBA" id="ARBA00022692"/>
    </source>
</evidence>
<keyword evidence="3 11" id="KW-1134">Transmembrane beta strand</keyword>
<feature type="short sequence motif" description="TonB box" evidence="11">
    <location>
        <begin position="28"/>
        <end position="35"/>
    </location>
</feature>
<dbReference type="GO" id="GO:0015420">
    <property type="term" value="F:ABC-type vitamin B12 transporter activity"/>
    <property type="evidence" value="ECO:0007669"/>
    <property type="project" value="InterPro"/>
</dbReference>
<dbReference type="CDD" id="cd01347">
    <property type="entry name" value="ligand_gated_channel"/>
    <property type="match status" value="1"/>
</dbReference>
<evidence type="ECO:0000256" key="9">
    <source>
        <dbReference type="ARBA" id="ARBA00023136"/>
    </source>
</evidence>
<dbReference type="Pfam" id="PF07715">
    <property type="entry name" value="Plug"/>
    <property type="match status" value="1"/>
</dbReference>
<dbReference type="Gene3D" id="2.40.170.20">
    <property type="entry name" value="TonB-dependent receptor, beta-barrel domain"/>
    <property type="match status" value="1"/>
</dbReference>
<dbReference type="GO" id="GO:0015288">
    <property type="term" value="F:porin activity"/>
    <property type="evidence" value="ECO:0007669"/>
    <property type="project" value="UniProtKB-KW"/>
</dbReference>
<feature type="domain" description="TonB-dependent receptor-like beta-barrel" evidence="14">
    <location>
        <begin position="195"/>
        <end position="583"/>
    </location>
</feature>
<accession>A0A377HQA6</accession>
<protein>
    <recommendedName>
        <fullName evidence="11">Vitamin B12 transporter BtuB</fullName>
    </recommendedName>
    <alternativeName>
        <fullName evidence="11">Cobalamin receptor</fullName>
    </alternativeName>
    <alternativeName>
        <fullName evidence="11">Outer membrane cobalamin translocator</fullName>
    </alternativeName>
</protein>
<dbReference type="PROSITE" id="PS00430">
    <property type="entry name" value="TONB_DEPENDENT_REC_1"/>
    <property type="match status" value="1"/>
</dbReference>
<evidence type="ECO:0000313" key="17">
    <source>
        <dbReference type="Proteomes" id="UP000254512"/>
    </source>
</evidence>
<dbReference type="GO" id="GO:0046930">
    <property type="term" value="C:pore complex"/>
    <property type="evidence" value="ECO:0007669"/>
    <property type="project" value="UniProtKB-KW"/>
</dbReference>
<evidence type="ECO:0000256" key="1">
    <source>
        <dbReference type="ARBA" id="ARBA00004571"/>
    </source>
</evidence>
<dbReference type="PROSITE" id="PS52016">
    <property type="entry name" value="TONB_DEPENDENT_REC_3"/>
    <property type="match status" value="1"/>
</dbReference>
<comment type="function">
    <text evidence="11">Involved in the active translocation of vitamin B12 (cyanocobalamin) across the outer membrane to the periplasmic space. It derives its energy for transport by interacting with the trans-periplasmic membrane protein TonB.</text>
</comment>
<evidence type="ECO:0000256" key="11">
    <source>
        <dbReference type="HAMAP-Rule" id="MF_01531"/>
    </source>
</evidence>
<comment type="similarity">
    <text evidence="11">Belongs to the TonB-dependent receptor family. BtuB (TC 1.B.14.3.1) subfamily.</text>
</comment>
<keyword evidence="8 11" id="KW-0626">Porin</keyword>
<dbReference type="GO" id="GO:0009279">
    <property type="term" value="C:cell outer membrane"/>
    <property type="evidence" value="ECO:0007669"/>
    <property type="project" value="UniProtKB-SubCell"/>
</dbReference>
<evidence type="ECO:0000259" key="14">
    <source>
        <dbReference type="Pfam" id="PF00593"/>
    </source>
</evidence>
<evidence type="ECO:0000313" key="16">
    <source>
        <dbReference type="EMBL" id="STO58431.1"/>
    </source>
</evidence>
<evidence type="ECO:0000256" key="12">
    <source>
        <dbReference type="PROSITE-ProRule" id="PRU01360"/>
    </source>
</evidence>
<dbReference type="InterPro" id="IPR010101">
    <property type="entry name" value="B12_transptr_BtuB"/>
</dbReference>
<dbReference type="InterPro" id="IPR037066">
    <property type="entry name" value="Plug_dom_sf"/>
</dbReference>
<evidence type="ECO:0000259" key="15">
    <source>
        <dbReference type="Pfam" id="PF07715"/>
    </source>
</evidence>
<evidence type="ECO:0000256" key="13">
    <source>
        <dbReference type="PROSITE-ProRule" id="PRU10143"/>
    </source>
</evidence>
<dbReference type="Pfam" id="PF00593">
    <property type="entry name" value="TonB_dep_Rec_b-barrel"/>
    <property type="match status" value="1"/>
</dbReference>
<dbReference type="AlphaFoldDB" id="A0A377HQA6"/>
<dbReference type="HAMAP" id="MF_01531">
    <property type="entry name" value="BtuB"/>
    <property type="match status" value="1"/>
</dbReference>
<name>A0A377HQA6_GRIHO</name>
<evidence type="ECO:0000256" key="2">
    <source>
        <dbReference type="ARBA" id="ARBA00022448"/>
    </source>
</evidence>
<comment type="subcellular location">
    <subcellularLocation>
        <location evidence="1 11 12">Cell outer membrane</location>
        <topology evidence="1 11 12">Multi-pass membrane protein</topology>
    </subcellularLocation>
</comment>
<evidence type="ECO:0000256" key="7">
    <source>
        <dbReference type="ARBA" id="ARBA00023077"/>
    </source>
</evidence>
<evidence type="ECO:0000256" key="10">
    <source>
        <dbReference type="ARBA" id="ARBA00023237"/>
    </source>
</evidence>
<dbReference type="PANTHER" id="PTHR30069">
    <property type="entry name" value="TONB-DEPENDENT OUTER MEMBRANE RECEPTOR"/>
    <property type="match status" value="1"/>
</dbReference>
<dbReference type="SUPFAM" id="SSF56935">
    <property type="entry name" value="Porins"/>
    <property type="match status" value="1"/>
</dbReference>
<evidence type="ECO:0000256" key="5">
    <source>
        <dbReference type="ARBA" id="ARBA00022729"/>
    </source>
</evidence>
<proteinExistence type="inferred from homology"/>
<evidence type="ECO:0000256" key="3">
    <source>
        <dbReference type="ARBA" id="ARBA00022452"/>
    </source>
</evidence>
<organism evidence="16 17">
    <name type="scientific">Grimontia hollisae</name>
    <name type="common">Vibrio hollisae</name>
    <dbReference type="NCBI Taxonomy" id="673"/>
    <lineage>
        <taxon>Bacteria</taxon>
        <taxon>Pseudomonadati</taxon>
        <taxon>Pseudomonadota</taxon>
        <taxon>Gammaproteobacteria</taxon>
        <taxon>Vibrionales</taxon>
        <taxon>Vibrionaceae</taxon>
        <taxon>Grimontia</taxon>
    </lineage>
</organism>
<feature type="short sequence motif" description="TonB C-terminal box" evidence="11">
    <location>
        <begin position="592"/>
        <end position="609"/>
    </location>
</feature>
<dbReference type="EMBL" id="UGHD01000002">
    <property type="protein sequence ID" value="STO58431.1"/>
    <property type="molecule type" value="Genomic_DNA"/>
</dbReference>
<gene>
    <name evidence="11 16" type="primary">btuB</name>
    <name evidence="16" type="ORF">NCTC11645_02873</name>
</gene>
<dbReference type="InterPro" id="IPR010916">
    <property type="entry name" value="TonB_box_CS"/>
</dbReference>
<keyword evidence="7 11" id="KW-0798">TonB box</keyword>
<dbReference type="RefSeq" id="WP_005500836.1">
    <property type="nucleotide sequence ID" value="NZ_CP014056.2"/>
</dbReference>
<dbReference type="Gene3D" id="2.170.130.10">
    <property type="entry name" value="TonB-dependent receptor, plug domain"/>
    <property type="match status" value="1"/>
</dbReference>
<evidence type="ECO:0000256" key="8">
    <source>
        <dbReference type="ARBA" id="ARBA00023114"/>
    </source>
</evidence>